<name>A0A0C3PQU5_PISTI</name>
<protein>
    <submittedName>
        <fullName evidence="1">Uncharacterized protein</fullName>
    </submittedName>
</protein>
<accession>A0A0C3PQU5</accession>
<organism evidence="1 2">
    <name type="scientific">Pisolithus tinctorius Marx 270</name>
    <dbReference type="NCBI Taxonomy" id="870435"/>
    <lineage>
        <taxon>Eukaryota</taxon>
        <taxon>Fungi</taxon>
        <taxon>Dikarya</taxon>
        <taxon>Basidiomycota</taxon>
        <taxon>Agaricomycotina</taxon>
        <taxon>Agaricomycetes</taxon>
        <taxon>Agaricomycetidae</taxon>
        <taxon>Boletales</taxon>
        <taxon>Sclerodermatineae</taxon>
        <taxon>Pisolithaceae</taxon>
        <taxon>Pisolithus</taxon>
    </lineage>
</organism>
<dbReference type="Proteomes" id="UP000054217">
    <property type="component" value="Unassembled WGS sequence"/>
</dbReference>
<dbReference type="EMBL" id="KN831951">
    <property type="protein sequence ID" value="KIO10904.1"/>
    <property type="molecule type" value="Genomic_DNA"/>
</dbReference>
<evidence type="ECO:0000313" key="2">
    <source>
        <dbReference type="Proteomes" id="UP000054217"/>
    </source>
</evidence>
<reference evidence="2" key="2">
    <citation type="submission" date="2015-01" db="EMBL/GenBank/DDBJ databases">
        <title>Evolutionary Origins and Diversification of the Mycorrhizal Mutualists.</title>
        <authorList>
            <consortium name="DOE Joint Genome Institute"/>
            <consortium name="Mycorrhizal Genomics Consortium"/>
            <person name="Kohler A."/>
            <person name="Kuo A."/>
            <person name="Nagy L.G."/>
            <person name="Floudas D."/>
            <person name="Copeland A."/>
            <person name="Barry K.W."/>
            <person name="Cichocki N."/>
            <person name="Veneault-Fourrey C."/>
            <person name="LaButti K."/>
            <person name="Lindquist E.A."/>
            <person name="Lipzen A."/>
            <person name="Lundell T."/>
            <person name="Morin E."/>
            <person name="Murat C."/>
            <person name="Riley R."/>
            <person name="Ohm R."/>
            <person name="Sun H."/>
            <person name="Tunlid A."/>
            <person name="Henrissat B."/>
            <person name="Grigoriev I.V."/>
            <person name="Hibbett D.S."/>
            <person name="Martin F."/>
        </authorList>
    </citation>
    <scope>NUCLEOTIDE SEQUENCE [LARGE SCALE GENOMIC DNA]</scope>
    <source>
        <strain evidence="2">Marx 270</strain>
    </source>
</reference>
<proteinExistence type="predicted"/>
<gene>
    <name evidence="1" type="ORF">M404DRAFT_129076</name>
</gene>
<reference evidence="1 2" key="1">
    <citation type="submission" date="2014-04" db="EMBL/GenBank/DDBJ databases">
        <authorList>
            <consortium name="DOE Joint Genome Institute"/>
            <person name="Kuo A."/>
            <person name="Kohler A."/>
            <person name="Costa M.D."/>
            <person name="Nagy L.G."/>
            <person name="Floudas D."/>
            <person name="Copeland A."/>
            <person name="Barry K.W."/>
            <person name="Cichocki N."/>
            <person name="Veneault-Fourrey C."/>
            <person name="LaButti K."/>
            <person name="Lindquist E.A."/>
            <person name="Lipzen A."/>
            <person name="Lundell T."/>
            <person name="Morin E."/>
            <person name="Murat C."/>
            <person name="Sun H."/>
            <person name="Tunlid A."/>
            <person name="Henrissat B."/>
            <person name="Grigoriev I.V."/>
            <person name="Hibbett D.S."/>
            <person name="Martin F."/>
            <person name="Nordberg H.P."/>
            <person name="Cantor M.N."/>
            <person name="Hua S.X."/>
        </authorList>
    </citation>
    <scope>NUCLEOTIDE SEQUENCE [LARGE SCALE GENOMIC DNA]</scope>
    <source>
        <strain evidence="1 2">Marx 270</strain>
    </source>
</reference>
<keyword evidence="2" id="KW-1185">Reference proteome</keyword>
<evidence type="ECO:0000313" key="1">
    <source>
        <dbReference type="EMBL" id="KIO10904.1"/>
    </source>
</evidence>
<sequence>MGGWQNDGTNFHNNTNLKGTINLSPAWFQQGCGAGHTLFMHGSGSNAVASQATMCITPKYHYSGYKPSYQVHCISCT</sequence>
<dbReference type="AlphaFoldDB" id="A0A0C3PQU5"/>
<dbReference type="HOGENOM" id="CLU_2639101_0_0_1"/>
<dbReference type="InParanoid" id="A0A0C3PQU5"/>